<feature type="transmembrane region" description="Helical" evidence="1">
    <location>
        <begin position="136"/>
        <end position="154"/>
    </location>
</feature>
<dbReference type="Proteomes" id="UP000703269">
    <property type="component" value="Unassembled WGS sequence"/>
</dbReference>
<evidence type="ECO:0000313" key="3">
    <source>
        <dbReference type="Proteomes" id="UP000703269"/>
    </source>
</evidence>
<reference evidence="2 3" key="1">
    <citation type="submission" date="2021-08" db="EMBL/GenBank/DDBJ databases">
        <title>Draft Genome Sequence of Phanerochaete sordida strain YK-624.</title>
        <authorList>
            <person name="Mori T."/>
            <person name="Dohra H."/>
            <person name="Suzuki T."/>
            <person name="Kawagishi H."/>
            <person name="Hirai H."/>
        </authorList>
    </citation>
    <scope>NUCLEOTIDE SEQUENCE [LARGE SCALE GENOMIC DNA]</scope>
    <source>
        <strain evidence="2 3">YK-624</strain>
    </source>
</reference>
<keyword evidence="1" id="KW-1133">Transmembrane helix</keyword>
<feature type="transmembrane region" description="Helical" evidence="1">
    <location>
        <begin position="20"/>
        <end position="41"/>
    </location>
</feature>
<dbReference type="AlphaFoldDB" id="A0A9P3FXA4"/>
<dbReference type="OrthoDB" id="2733714at2759"/>
<evidence type="ECO:0000256" key="1">
    <source>
        <dbReference type="SAM" id="Phobius"/>
    </source>
</evidence>
<feature type="transmembrane region" description="Helical" evidence="1">
    <location>
        <begin position="70"/>
        <end position="88"/>
    </location>
</feature>
<feature type="transmembrane region" description="Helical" evidence="1">
    <location>
        <begin position="419"/>
        <end position="441"/>
    </location>
</feature>
<accession>A0A9P3FXA4</accession>
<sequence>MHAGSLFRKYYGSDFEFLLLYLFLLGIISIPLTSIAIAAILRRGQHTQFPPSQPHVGFVAGPDYRGTVNVIWVCMSTIFTCVYLSVHIDVPDKWKAKQFSQVLEAKDPPKTVAAKILRACLAPLWHFTARPICRRMFWMLFNIFAPELVVLVAVTERRSAKDALTFMRSRGQDDWTMQLAFFADMGGFELDDGTPFRDGLSFLQWFDKLQGEHEEGVKLDIAPLLDEINDRCNADLVLKVLTCSQAAWLVIETIVRFAEAKAVSELEITTCAYIICTLVAYMCWLEKPYSVGGRVTIRDKYILPSSESDEDSLSSQETPPMTLNRSYSTLASESTPSLLPLAHLGSSMLKPRKSERRQTHLPIKLFPGSRFTPFNRSLLRPDSSWPVGCHAAGVLGAIVGLIHGIPFWNALFFTTTGQWLWRASCIGQVVVPVAIAAIAIIERWYYGVFLYIAMFLMAFLYCVFRMILFALIWISFWSLPESVYRDIDWSWAYFPHWH</sequence>
<gene>
    <name evidence="2" type="ORF">PsYK624_001400</name>
</gene>
<comment type="caution">
    <text evidence="2">The sequence shown here is derived from an EMBL/GenBank/DDBJ whole genome shotgun (WGS) entry which is preliminary data.</text>
</comment>
<dbReference type="PANTHER" id="PTHR35043">
    <property type="entry name" value="TRANSCRIPTION FACTOR DOMAIN-CONTAINING PROTEIN"/>
    <property type="match status" value="1"/>
</dbReference>
<feature type="transmembrane region" description="Helical" evidence="1">
    <location>
        <begin position="448"/>
        <end position="476"/>
    </location>
</feature>
<name>A0A9P3FXA4_9APHY</name>
<organism evidence="2 3">
    <name type="scientific">Phanerochaete sordida</name>
    <dbReference type="NCBI Taxonomy" id="48140"/>
    <lineage>
        <taxon>Eukaryota</taxon>
        <taxon>Fungi</taxon>
        <taxon>Dikarya</taxon>
        <taxon>Basidiomycota</taxon>
        <taxon>Agaricomycotina</taxon>
        <taxon>Agaricomycetes</taxon>
        <taxon>Polyporales</taxon>
        <taxon>Phanerochaetaceae</taxon>
        <taxon>Phanerochaete</taxon>
    </lineage>
</organism>
<evidence type="ECO:0000313" key="2">
    <source>
        <dbReference type="EMBL" id="GJE84065.1"/>
    </source>
</evidence>
<dbReference type="PANTHER" id="PTHR35043:SF7">
    <property type="entry name" value="TRANSCRIPTION FACTOR DOMAIN-CONTAINING PROTEIN"/>
    <property type="match status" value="1"/>
</dbReference>
<protein>
    <submittedName>
        <fullName evidence="2">Uncharacterized protein</fullName>
    </submittedName>
</protein>
<dbReference type="EMBL" id="BPQB01000001">
    <property type="protein sequence ID" value="GJE84065.1"/>
    <property type="molecule type" value="Genomic_DNA"/>
</dbReference>
<feature type="transmembrane region" description="Helical" evidence="1">
    <location>
        <begin position="385"/>
        <end position="407"/>
    </location>
</feature>
<keyword evidence="1" id="KW-0812">Transmembrane</keyword>
<keyword evidence="3" id="KW-1185">Reference proteome</keyword>
<proteinExistence type="predicted"/>
<keyword evidence="1" id="KW-0472">Membrane</keyword>